<name>A0A9D3XQ79_9SAUR</name>
<feature type="signal peptide" evidence="1">
    <location>
        <begin position="1"/>
        <end position="23"/>
    </location>
</feature>
<dbReference type="AlphaFoldDB" id="A0A9D3XQ79"/>
<evidence type="ECO:0000256" key="1">
    <source>
        <dbReference type="SAM" id="SignalP"/>
    </source>
</evidence>
<evidence type="ECO:0000313" key="3">
    <source>
        <dbReference type="Proteomes" id="UP000827986"/>
    </source>
</evidence>
<feature type="chain" id="PRO_5038877036" description="Secreted protein" evidence="1">
    <location>
        <begin position="24"/>
        <end position="103"/>
    </location>
</feature>
<evidence type="ECO:0008006" key="4">
    <source>
        <dbReference type="Google" id="ProtNLM"/>
    </source>
</evidence>
<gene>
    <name evidence="2" type="ORF">KIL84_012715</name>
</gene>
<protein>
    <recommendedName>
        <fullName evidence="4">Secreted protein</fullName>
    </recommendedName>
</protein>
<reference evidence="2" key="1">
    <citation type="submission" date="2021-09" db="EMBL/GenBank/DDBJ databases">
        <title>The genome of Mauremys mutica provides insights into the evolution of semi-aquatic lifestyle.</title>
        <authorList>
            <person name="Gong S."/>
            <person name="Gao Y."/>
        </authorList>
    </citation>
    <scope>NUCLEOTIDE SEQUENCE</scope>
    <source>
        <strain evidence="2">MM-2020</strain>
        <tissue evidence="2">Muscle</tissue>
    </source>
</reference>
<keyword evidence="3" id="KW-1185">Reference proteome</keyword>
<proteinExistence type="predicted"/>
<sequence length="103" mass="11494">MLTTKSLILSSCLAAMCFILIHMGQIFKCARPLTAYCFHPGCWALHLRCSNWSRTATSIYGYFYTAAGCEPPNPDTPIQASEARASTLTIAVWTLWLRLGFQD</sequence>
<dbReference type="Proteomes" id="UP000827986">
    <property type="component" value="Unassembled WGS sequence"/>
</dbReference>
<accession>A0A9D3XQ79</accession>
<dbReference type="EMBL" id="JAHDVG010000464">
    <property type="protein sequence ID" value="KAH1184774.1"/>
    <property type="molecule type" value="Genomic_DNA"/>
</dbReference>
<keyword evidence="1" id="KW-0732">Signal</keyword>
<organism evidence="2 3">
    <name type="scientific">Mauremys mutica</name>
    <name type="common">yellowpond turtle</name>
    <dbReference type="NCBI Taxonomy" id="74926"/>
    <lineage>
        <taxon>Eukaryota</taxon>
        <taxon>Metazoa</taxon>
        <taxon>Chordata</taxon>
        <taxon>Craniata</taxon>
        <taxon>Vertebrata</taxon>
        <taxon>Euteleostomi</taxon>
        <taxon>Archelosauria</taxon>
        <taxon>Testudinata</taxon>
        <taxon>Testudines</taxon>
        <taxon>Cryptodira</taxon>
        <taxon>Durocryptodira</taxon>
        <taxon>Testudinoidea</taxon>
        <taxon>Geoemydidae</taxon>
        <taxon>Geoemydinae</taxon>
        <taxon>Mauremys</taxon>
    </lineage>
</organism>
<comment type="caution">
    <text evidence="2">The sequence shown here is derived from an EMBL/GenBank/DDBJ whole genome shotgun (WGS) entry which is preliminary data.</text>
</comment>
<evidence type="ECO:0000313" key="2">
    <source>
        <dbReference type="EMBL" id="KAH1184774.1"/>
    </source>
</evidence>